<dbReference type="Pfam" id="PF13340">
    <property type="entry name" value="DUF4096"/>
    <property type="match status" value="1"/>
</dbReference>
<protein>
    <submittedName>
        <fullName evidence="5">IS5 family transposase</fullName>
    </submittedName>
</protein>
<proteinExistence type="predicted"/>
<feature type="transmembrane region" description="Helical" evidence="2">
    <location>
        <begin position="234"/>
        <end position="253"/>
    </location>
</feature>
<keyword evidence="6" id="KW-1185">Reference proteome</keyword>
<comment type="caution">
    <text evidence="5">The sequence shown here is derived from an EMBL/GenBank/DDBJ whole genome shotgun (WGS) entry which is preliminary data.</text>
</comment>
<dbReference type="RefSeq" id="WP_112101671.1">
    <property type="nucleotide sequence ID" value="NZ_QMBP01000030.1"/>
</dbReference>
<gene>
    <name evidence="5" type="ORF">DPM33_33720</name>
</gene>
<dbReference type="InterPro" id="IPR025161">
    <property type="entry name" value="IS402-like_dom"/>
</dbReference>
<reference evidence="6" key="1">
    <citation type="submission" date="2018-06" db="EMBL/GenBank/DDBJ databases">
        <authorList>
            <person name="Helene L.C."/>
            <person name="Dall'Agnol R."/>
            <person name="Delamuta J.R."/>
            <person name="Hungria M."/>
        </authorList>
    </citation>
    <scope>NUCLEOTIDE SEQUENCE [LARGE SCALE GENOMIC DNA]</scope>
    <source>
        <strain evidence="6">AC99b</strain>
    </source>
</reference>
<dbReference type="PANTHER" id="PTHR30007:SF1">
    <property type="entry name" value="BLR1914 PROTEIN"/>
    <property type="match status" value="1"/>
</dbReference>
<feature type="domain" description="Insertion element IS402-like" evidence="4">
    <location>
        <begin position="8"/>
        <end position="79"/>
    </location>
</feature>
<sequence length="269" mass="30376">MNRNHFWLTQEQFRRIEAHLPTDTRGKERVDDRRVISGIVHVLKSGGRWADAPPEYGPRKTLYNRYVRWAVRGVWSDLFHALARAGGPPEQVLIDSSAVKAHRSASGGKGGSTNQSIGRSRGGRTTKIHALTDRYCRPIAFMLTGGQVADCTAGGELLKRLPDTRILHADKGYDSDAIRRQVEASGTLPNIPPKANRRWKNCFSPVLYRDRNAIERMFCRLKDFRRIATRYDRLAVNFLSAVCIAATVSYWLWVRTLSLSPEMPSKEAG</sequence>
<dbReference type="InterPro" id="IPR002559">
    <property type="entry name" value="Transposase_11"/>
</dbReference>
<organism evidence="5 6">
    <name type="scientific">Mesorhizobium hawassense</name>
    <dbReference type="NCBI Taxonomy" id="1209954"/>
    <lineage>
        <taxon>Bacteria</taxon>
        <taxon>Pseudomonadati</taxon>
        <taxon>Pseudomonadota</taxon>
        <taxon>Alphaproteobacteria</taxon>
        <taxon>Hyphomicrobiales</taxon>
        <taxon>Phyllobacteriaceae</taxon>
        <taxon>Mesorhizobium</taxon>
    </lineage>
</organism>
<keyword evidence="2" id="KW-1133">Transmembrane helix</keyword>
<reference evidence="5 6" key="2">
    <citation type="submission" date="2018-07" db="EMBL/GenBank/DDBJ databases">
        <title>Diversity of Mesorhizobium strains in Brazil.</title>
        <authorList>
            <person name="Helene L.C.F."/>
            <person name="Dall'Agnol R."/>
            <person name="Delamuta J.R.M."/>
            <person name="Hungria M."/>
        </authorList>
    </citation>
    <scope>NUCLEOTIDE SEQUENCE [LARGE SCALE GENOMIC DNA]</scope>
    <source>
        <strain evidence="5 6">AC99b</strain>
    </source>
</reference>
<dbReference type="Pfam" id="PF01609">
    <property type="entry name" value="DDE_Tnp_1"/>
    <property type="match status" value="1"/>
</dbReference>
<dbReference type="GO" id="GO:0004803">
    <property type="term" value="F:transposase activity"/>
    <property type="evidence" value="ECO:0007669"/>
    <property type="project" value="InterPro"/>
</dbReference>
<dbReference type="AlphaFoldDB" id="A0A330H799"/>
<keyword evidence="2" id="KW-0812">Transmembrane</keyword>
<evidence type="ECO:0000313" key="6">
    <source>
        <dbReference type="Proteomes" id="UP000251558"/>
    </source>
</evidence>
<dbReference type="PANTHER" id="PTHR30007">
    <property type="entry name" value="PHP DOMAIN PROTEIN"/>
    <property type="match status" value="1"/>
</dbReference>
<dbReference type="GO" id="GO:0006313">
    <property type="term" value="P:DNA transposition"/>
    <property type="evidence" value="ECO:0007669"/>
    <property type="project" value="InterPro"/>
</dbReference>
<evidence type="ECO:0000259" key="4">
    <source>
        <dbReference type="Pfam" id="PF13340"/>
    </source>
</evidence>
<feature type="domain" description="Transposase IS4-like" evidence="3">
    <location>
        <begin position="88"/>
        <end position="241"/>
    </location>
</feature>
<dbReference type="NCBIfam" id="NF033580">
    <property type="entry name" value="transpos_IS5_3"/>
    <property type="match status" value="1"/>
</dbReference>
<dbReference type="Proteomes" id="UP000251558">
    <property type="component" value="Unassembled WGS sequence"/>
</dbReference>
<feature type="region of interest" description="Disordered" evidence="1">
    <location>
        <begin position="101"/>
        <end position="124"/>
    </location>
</feature>
<evidence type="ECO:0000256" key="1">
    <source>
        <dbReference type="SAM" id="MobiDB-lite"/>
    </source>
</evidence>
<dbReference type="GO" id="GO:0003677">
    <property type="term" value="F:DNA binding"/>
    <property type="evidence" value="ECO:0007669"/>
    <property type="project" value="InterPro"/>
</dbReference>
<name>A0A330H799_9HYPH</name>
<evidence type="ECO:0000313" key="5">
    <source>
        <dbReference type="EMBL" id="RAZ82992.1"/>
    </source>
</evidence>
<evidence type="ECO:0000259" key="3">
    <source>
        <dbReference type="Pfam" id="PF01609"/>
    </source>
</evidence>
<accession>A0A330H799</accession>
<evidence type="ECO:0000256" key="2">
    <source>
        <dbReference type="SAM" id="Phobius"/>
    </source>
</evidence>
<keyword evidence="2" id="KW-0472">Membrane</keyword>
<dbReference type="OrthoDB" id="9798237at2"/>
<dbReference type="EMBL" id="QMBP01000030">
    <property type="protein sequence ID" value="RAZ82992.1"/>
    <property type="molecule type" value="Genomic_DNA"/>
</dbReference>